<feature type="transmembrane region" description="Helical" evidence="2">
    <location>
        <begin position="741"/>
        <end position="759"/>
    </location>
</feature>
<reference evidence="5" key="2">
    <citation type="submission" date="2025-05" db="UniProtKB">
        <authorList>
            <consortium name="EnsemblMetazoa"/>
        </authorList>
    </citation>
    <scope>IDENTIFICATION</scope>
    <source>
        <strain evidence="5">Foshan</strain>
    </source>
</reference>
<dbReference type="InterPro" id="IPR008928">
    <property type="entry name" value="6-hairpin_glycosidase_sf"/>
</dbReference>
<keyword evidence="2" id="KW-1133">Transmembrane helix</keyword>
<dbReference type="Pfam" id="PF03632">
    <property type="entry name" value="Glyco_hydro_65m"/>
    <property type="match status" value="1"/>
</dbReference>
<dbReference type="EnsemblMetazoa" id="AALFPA23_007148.R9466">
    <property type="protein sequence ID" value="AALFPA23_007148.P9466"/>
    <property type="gene ID" value="AALFPA23_007148"/>
</dbReference>
<keyword evidence="2" id="KW-0812">Transmembrane</keyword>
<dbReference type="Gene3D" id="1.50.10.10">
    <property type="match status" value="1"/>
</dbReference>
<feature type="signal peptide" evidence="3">
    <location>
        <begin position="1"/>
        <end position="21"/>
    </location>
</feature>
<dbReference type="PANTHER" id="PTHR11051:SF8">
    <property type="entry name" value="PROTEIN-GLUCOSYLGALACTOSYLHYDROXYLYSINE GLUCOSIDASE"/>
    <property type="match status" value="1"/>
</dbReference>
<evidence type="ECO:0000313" key="6">
    <source>
        <dbReference type="Proteomes" id="UP000069940"/>
    </source>
</evidence>
<evidence type="ECO:0000256" key="3">
    <source>
        <dbReference type="SAM" id="SignalP"/>
    </source>
</evidence>
<keyword evidence="3" id="KW-0732">Signal</keyword>
<evidence type="ECO:0000256" key="1">
    <source>
        <dbReference type="ARBA" id="ARBA00006768"/>
    </source>
</evidence>
<dbReference type="GeneID" id="115255515"/>
<feature type="chain" id="PRO_5047432986" description="Glycoside hydrolase family 65 central catalytic domain-containing protein" evidence="3">
    <location>
        <begin position="22"/>
        <end position="763"/>
    </location>
</feature>
<evidence type="ECO:0000313" key="5">
    <source>
        <dbReference type="EnsemblMetazoa" id="AALFPA23_007148.P9466"/>
    </source>
</evidence>
<feature type="domain" description="Glycoside hydrolase family 65 central catalytic" evidence="4">
    <location>
        <begin position="302"/>
        <end position="519"/>
    </location>
</feature>
<keyword evidence="2" id="KW-0472">Membrane</keyword>
<dbReference type="RefSeq" id="XP_029709504.2">
    <property type="nucleotide sequence ID" value="XM_029853644.2"/>
</dbReference>
<sequence length="763" mass="85955">MASINMLSFLIIAICSSLGLAIDTNYLFNSNSFPDASAVPTLSNGNLGFTVFSDSVYLTGVYNGRGSQSQRARIPNYANIQLEACSYPETNPPYCSYQLDIKSGQFRTVYDDPNRLLRLTHSVYPHRYFNHVVVNNIRVQRLNAQGPLYANIRRNEGLPSADFSFDPAQYVEIRDQTFMYRCGPTNEVEDPKIDTEGTTVCIYYSEIPTTLVVLEDRTAEDFSFYTVFARSQTEAENELRLLTMSTASNINRIQENYMSDLWNQYGITVDGNDELDRAIKTSAFHLLSNVPTLYTPNSVQPFGISPSGIGRNDFQGHVMWDYDMWMFPIVLLIDPIVAQDMLTYRTRIMRNAVENNAIFNNIEGWQYPWASAYTGIEVTSTPGAAELQHHVTADIAFFIRLFMHATNNLPWLRTEGCDLAYNTARFWKNRVVYNSDTDKYDIRAVTGPDTMNQNVTNNVFTNVVAANNLFLGDYAGCICKSLLGIKDEELDEMVRTARSLHLMYDSDNDFNPEFEGYTVGQSIAEADAVLLAYPLNLLMENSTKRHNLNTYGPVTAASSSAMTWSMHTIGWLELDEPTLAAENLRRSYQPYLRPPFNVWNQGSTEFPGASNYVSGAASFLHAIINGYAGIRLRDKEMVINRPRLPPGTTRLLIPQINFNRFRFSLEVHQNGTFTIQQKAFPTAPSILLTIDGLSIRACGINTECTFHGTHTAYLALTEFDSSCTLKPTKMNMKLSDQNHGVIARLSPMIFVTVVIASVLNKFH</sequence>
<organism evidence="5 6">
    <name type="scientific">Aedes albopictus</name>
    <name type="common">Asian tiger mosquito</name>
    <name type="synonym">Stegomyia albopicta</name>
    <dbReference type="NCBI Taxonomy" id="7160"/>
    <lineage>
        <taxon>Eukaryota</taxon>
        <taxon>Metazoa</taxon>
        <taxon>Ecdysozoa</taxon>
        <taxon>Arthropoda</taxon>
        <taxon>Hexapoda</taxon>
        <taxon>Insecta</taxon>
        <taxon>Pterygota</taxon>
        <taxon>Neoptera</taxon>
        <taxon>Endopterygota</taxon>
        <taxon>Diptera</taxon>
        <taxon>Nematocera</taxon>
        <taxon>Culicoidea</taxon>
        <taxon>Culicidae</taxon>
        <taxon>Culicinae</taxon>
        <taxon>Aedini</taxon>
        <taxon>Aedes</taxon>
        <taxon>Stegomyia</taxon>
    </lineage>
</organism>
<dbReference type="Proteomes" id="UP000069940">
    <property type="component" value="Unassembled WGS sequence"/>
</dbReference>
<dbReference type="InterPro" id="IPR005195">
    <property type="entry name" value="Glyco_hydro_65_M"/>
</dbReference>
<evidence type="ECO:0000256" key="2">
    <source>
        <dbReference type="SAM" id="Phobius"/>
    </source>
</evidence>
<accession>A0ABM1Y9V0</accession>
<keyword evidence="6" id="KW-1185">Reference proteome</keyword>
<reference evidence="6" key="1">
    <citation type="journal article" date="2015" name="Proc. Natl. Acad. Sci. U.S.A.">
        <title>Genome sequence of the Asian Tiger mosquito, Aedes albopictus, reveals insights into its biology, genetics, and evolution.</title>
        <authorList>
            <person name="Chen X.G."/>
            <person name="Jiang X."/>
            <person name="Gu J."/>
            <person name="Xu M."/>
            <person name="Wu Y."/>
            <person name="Deng Y."/>
            <person name="Zhang C."/>
            <person name="Bonizzoni M."/>
            <person name="Dermauw W."/>
            <person name="Vontas J."/>
            <person name="Armbruster P."/>
            <person name="Huang X."/>
            <person name="Yang Y."/>
            <person name="Zhang H."/>
            <person name="He W."/>
            <person name="Peng H."/>
            <person name="Liu Y."/>
            <person name="Wu K."/>
            <person name="Chen J."/>
            <person name="Lirakis M."/>
            <person name="Topalis P."/>
            <person name="Van Leeuwen T."/>
            <person name="Hall A.B."/>
            <person name="Jiang X."/>
            <person name="Thorpe C."/>
            <person name="Mueller R.L."/>
            <person name="Sun C."/>
            <person name="Waterhouse R.M."/>
            <person name="Yan G."/>
            <person name="Tu Z.J."/>
            <person name="Fang X."/>
            <person name="James A.A."/>
        </authorList>
    </citation>
    <scope>NUCLEOTIDE SEQUENCE [LARGE SCALE GENOMIC DNA]</scope>
    <source>
        <strain evidence="6">Foshan</strain>
    </source>
</reference>
<dbReference type="InterPro" id="IPR012341">
    <property type="entry name" value="6hp_glycosidase-like_sf"/>
</dbReference>
<proteinExistence type="inferred from homology"/>
<evidence type="ECO:0000259" key="4">
    <source>
        <dbReference type="Pfam" id="PF03632"/>
    </source>
</evidence>
<name>A0ABM1Y9V0_AEDAL</name>
<dbReference type="SUPFAM" id="SSF48208">
    <property type="entry name" value="Six-hairpin glycosidases"/>
    <property type="match status" value="1"/>
</dbReference>
<protein>
    <recommendedName>
        <fullName evidence="4">Glycoside hydrolase family 65 central catalytic domain-containing protein</fullName>
    </recommendedName>
</protein>
<dbReference type="PANTHER" id="PTHR11051">
    <property type="entry name" value="GLYCOSYL HYDROLASE-RELATED"/>
    <property type="match status" value="1"/>
</dbReference>
<comment type="similarity">
    <text evidence="1">Belongs to the glycosyl hydrolase 65 family.</text>
</comment>